<dbReference type="InterPro" id="IPR002259">
    <property type="entry name" value="Eqnu_transpt"/>
</dbReference>
<evidence type="ECO:0000256" key="7">
    <source>
        <dbReference type="SAM" id="Phobius"/>
    </source>
</evidence>
<dbReference type="AlphaFoldDB" id="A0A9Q1Q5Q4"/>
<proteinExistence type="inferred from homology"/>
<keyword evidence="3" id="KW-0813">Transport</keyword>
<evidence type="ECO:0000256" key="6">
    <source>
        <dbReference type="ARBA" id="ARBA00023136"/>
    </source>
</evidence>
<organism evidence="8 9">
    <name type="scientific">Carnegiea gigantea</name>
    <dbReference type="NCBI Taxonomy" id="171969"/>
    <lineage>
        <taxon>Eukaryota</taxon>
        <taxon>Viridiplantae</taxon>
        <taxon>Streptophyta</taxon>
        <taxon>Embryophyta</taxon>
        <taxon>Tracheophyta</taxon>
        <taxon>Spermatophyta</taxon>
        <taxon>Magnoliopsida</taxon>
        <taxon>eudicotyledons</taxon>
        <taxon>Gunneridae</taxon>
        <taxon>Pentapetalae</taxon>
        <taxon>Caryophyllales</taxon>
        <taxon>Cactineae</taxon>
        <taxon>Cactaceae</taxon>
        <taxon>Cactoideae</taxon>
        <taxon>Echinocereeae</taxon>
        <taxon>Carnegiea</taxon>
    </lineage>
</organism>
<dbReference type="PANTHER" id="PTHR10332">
    <property type="entry name" value="EQUILIBRATIVE NUCLEOSIDE TRANSPORTER"/>
    <property type="match status" value="1"/>
</dbReference>
<evidence type="ECO:0000256" key="1">
    <source>
        <dbReference type="ARBA" id="ARBA00004141"/>
    </source>
</evidence>
<evidence type="ECO:0000256" key="3">
    <source>
        <dbReference type="ARBA" id="ARBA00022448"/>
    </source>
</evidence>
<name>A0A9Q1Q5Q4_9CARY</name>
<keyword evidence="5 7" id="KW-1133">Transmembrane helix</keyword>
<dbReference type="PANTHER" id="PTHR10332:SF10">
    <property type="entry name" value="EQUILIBRATIVE NUCLEOSIDE TRANSPORTER 4"/>
    <property type="match status" value="1"/>
</dbReference>
<reference evidence="8" key="1">
    <citation type="submission" date="2022-04" db="EMBL/GenBank/DDBJ databases">
        <title>Carnegiea gigantea Genome sequencing and assembly v2.</title>
        <authorList>
            <person name="Copetti D."/>
            <person name="Sanderson M.J."/>
            <person name="Burquez A."/>
            <person name="Wojciechowski M.F."/>
        </authorList>
    </citation>
    <scope>NUCLEOTIDE SEQUENCE</scope>
    <source>
        <strain evidence="8">SGP5-SGP5p</strain>
        <tissue evidence="8">Aerial part</tissue>
    </source>
</reference>
<dbReference type="OrthoDB" id="1856718at2759"/>
<keyword evidence="9" id="KW-1185">Reference proteome</keyword>
<comment type="subcellular location">
    <subcellularLocation>
        <location evidence="1">Membrane</location>
        <topology evidence="1">Multi-pass membrane protein</topology>
    </subcellularLocation>
</comment>
<evidence type="ECO:0000313" key="9">
    <source>
        <dbReference type="Proteomes" id="UP001153076"/>
    </source>
</evidence>
<evidence type="ECO:0000256" key="4">
    <source>
        <dbReference type="ARBA" id="ARBA00022692"/>
    </source>
</evidence>
<evidence type="ECO:0000313" key="8">
    <source>
        <dbReference type="EMBL" id="KAJ8429973.1"/>
    </source>
</evidence>
<feature type="transmembrane region" description="Helical" evidence="7">
    <location>
        <begin position="167"/>
        <end position="189"/>
    </location>
</feature>
<dbReference type="GO" id="GO:0005886">
    <property type="term" value="C:plasma membrane"/>
    <property type="evidence" value="ECO:0007669"/>
    <property type="project" value="TreeGrafter"/>
</dbReference>
<feature type="transmembrane region" description="Helical" evidence="7">
    <location>
        <begin position="106"/>
        <end position="126"/>
    </location>
</feature>
<dbReference type="Proteomes" id="UP001153076">
    <property type="component" value="Unassembled WGS sequence"/>
</dbReference>
<keyword evidence="6 7" id="KW-0472">Membrane</keyword>
<dbReference type="GO" id="GO:0005337">
    <property type="term" value="F:nucleoside transmembrane transporter activity"/>
    <property type="evidence" value="ECO:0007669"/>
    <property type="project" value="InterPro"/>
</dbReference>
<dbReference type="EMBL" id="JAKOGI010000838">
    <property type="protein sequence ID" value="KAJ8429973.1"/>
    <property type="molecule type" value="Genomic_DNA"/>
</dbReference>
<sequence>MVQDRTRPKIGADRTGTCSFGPVFGPLLFYFQSSVRSEFGLDGPPLGLCLSGLSVIANCSPLHPPAARGFQCGVSFGGGFLLPWNGFITTIDYFAYLNSDRSVDHVLAVVYMPIGLFSLLFSIFTARKSNAYVRINMGLGLLVVALLVMPIMDVANIKGQSGLYDEFYVTVAALGLLGLTDALVQGGLIRSAEELPERYCGIKFIWIPDKVKEMRRRNKDELYFYC</sequence>
<comment type="caution">
    <text evidence="8">The sequence shown here is derived from an EMBL/GenBank/DDBJ whole genome shotgun (WGS) entry which is preliminary data.</text>
</comment>
<feature type="transmembrane region" description="Helical" evidence="7">
    <location>
        <begin position="138"/>
        <end position="155"/>
    </location>
</feature>
<gene>
    <name evidence="8" type="ORF">Cgig2_029599</name>
</gene>
<comment type="similarity">
    <text evidence="2">Belongs to the SLC29A/ENT transporter (TC 2.A.57) family.</text>
</comment>
<keyword evidence="4 7" id="KW-0812">Transmembrane</keyword>
<accession>A0A9Q1Q5Q4</accession>
<evidence type="ECO:0000256" key="2">
    <source>
        <dbReference type="ARBA" id="ARBA00007965"/>
    </source>
</evidence>
<protein>
    <submittedName>
        <fullName evidence="8">Uncharacterized protein</fullName>
    </submittedName>
</protein>
<evidence type="ECO:0000256" key="5">
    <source>
        <dbReference type="ARBA" id="ARBA00022989"/>
    </source>
</evidence>